<reference evidence="3" key="1">
    <citation type="journal article" date="2018" name="Genome Biol.">
        <title>SKESA: strategic k-mer extension for scrupulous assemblies.</title>
        <authorList>
            <person name="Souvorov A."/>
            <person name="Agarwala R."/>
            <person name="Lipman D.J."/>
        </authorList>
    </citation>
    <scope>NUCLEOTIDE SEQUENCE</scope>
    <source>
        <strain evidence="3">BCW_3452</strain>
    </source>
</reference>
<organism evidence="3">
    <name type="scientific">Vibrio vulnificus</name>
    <dbReference type="NCBI Taxonomy" id="672"/>
    <lineage>
        <taxon>Bacteria</taxon>
        <taxon>Pseudomonadati</taxon>
        <taxon>Pseudomonadota</taxon>
        <taxon>Gammaproteobacteria</taxon>
        <taxon>Vibrionales</taxon>
        <taxon>Vibrionaceae</taxon>
        <taxon>Vibrio</taxon>
    </lineage>
</organism>
<accession>A0A8H9MYC9</accession>
<feature type="coiled-coil region" evidence="1">
    <location>
        <begin position="32"/>
        <end position="66"/>
    </location>
</feature>
<comment type="caution">
    <text evidence="3">The sequence shown here is derived from an EMBL/GenBank/DDBJ whole genome shotgun (WGS) entry which is preliminary data.</text>
</comment>
<feature type="region of interest" description="Disordered" evidence="2">
    <location>
        <begin position="124"/>
        <end position="224"/>
    </location>
</feature>
<keyword evidence="1" id="KW-0175">Coiled coil</keyword>
<evidence type="ECO:0000313" key="3">
    <source>
        <dbReference type="EMBL" id="HAS8538393.1"/>
    </source>
</evidence>
<dbReference type="Proteomes" id="UP000863257">
    <property type="component" value="Unassembled WGS sequence"/>
</dbReference>
<protein>
    <submittedName>
        <fullName evidence="3">Uncharacterized protein</fullName>
    </submittedName>
</protein>
<gene>
    <name evidence="3" type="ORF">I7730_01085</name>
</gene>
<evidence type="ECO:0000256" key="1">
    <source>
        <dbReference type="SAM" id="Coils"/>
    </source>
</evidence>
<name>A0A8H9MYC9_VIBVL</name>
<dbReference type="AlphaFoldDB" id="A0A8H9MYC9"/>
<dbReference type="EMBL" id="DACRBY010000001">
    <property type="protein sequence ID" value="HAS8538393.1"/>
    <property type="molecule type" value="Genomic_DNA"/>
</dbReference>
<evidence type="ECO:0000256" key="2">
    <source>
        <dbReference type="SAM" id="MobiDB-lite"/>
    </source>
</evidence>
<sequence>MGRTMLLGVLRMPQQLLTDNDPLDKIQRHSRYLEAANLIEEQDQNIEKLEGKVRLQEEELIRLSSVEAEFLKMIASMKDKIKHGHYSSQTLNALLTTIPAKLTSDIVTNSGLNQDELLDDNIRKGVDSKPQEGFGPEGWDKGLSECDFGPSVDSPTGTKRFEVFSEEEFQRNTALESAKAENQSSDSGENEPTSIRASWGAEVSLGDSESSSDDSCSDSSACSE</sequence>
<feature type="compositionally biased region" description="Polar residues" evidence="2">
    <location>
        <begin position="171"/>
        <end position="196"/>
    </location>
</feature>
<reference evidence="3" key="2">
    <citation type="submission" date="2019-01" db="EMBL/GenBank/DDBJ databases">
        <authorList>
            <consortium name="NCBI Pathogen Detection Project"/>
        </authorList>
    </citation>
    <scope>NUCLEOTIDE SEQUENCE</scope>
    <source>
        <strain evidence="3">BCW_3452</strain>
    </source>
</reference>
<proteinExistence type="predicted"/>